<proteinExistence type="predicted"/>
<evidence type="ECO:0000313" key="1">
    <source>
        <dbReference type="EMBL" id="KIJ07979.1"/>
    </source>
</evidence>
<accession>A0A0C9SNI4</accession>
<dbReference type="OrthoDB" id="2404451at2759"/>
<gene>
    <name evidence="1" type="ORF">PAXINDRAFT_158259</name>
</gene>
<dbReference type="AlphaFoldDB" id="A0A0C9SNI4"/>
<reference evidence="2" key="2">
    <citation type="submission" date="2015-01" db="EMBL/GenBank/DDBJ databases">
        <title>Evolutionary Origins and Diversification of the Mycorrhizal Mutualists.</title>
        <authorList>
            <consortium name="DOE Joint Genome Institute"/>
            <consortium name="Mycorrhizal Genomics Consortium"/>
            <person name="Kohler A."/>
            <person name="Kuo A."/>
            <person name="Nagy L.G."/>
            <person name="Floudas D."/>
            <person name="Copeland A."/>
            <person name="Barry K.W."/>
            <person name="Cichocki N."/>
            <person name="Veneault-Fourrey C."/>
            <person name="LaButti K."/>
            <person name="Lindquist E.A."/>
            <person name="Lipzen A."/>
            <person name="Lundell T."/>
            <person name="Morin E."/>
            <person name="Murat C."/>
            <person name="Riley R."/>
            <person name="Ohm R."/>
            <person name="Sun H."/>
            <person name="Tunlid A."/>
            <person name="Henrissat B."/>
            <person name="Grigoriev I.V."/>
            <person name="Hibbett D.S."/>
            <person name="Martin F."/>
        </authorList>
    </citation>
    <scope>NUCLEOTIDE SEQUENCE [LARGE SCALE GENOMIC DNA]</scope>
    <source>
        <strain evidence="2">ATCC 200175</strain>
    </source>
</reference>
<organism evidence="1 2">
    <name type="scientific">Paxillus involutus ATCC 200175</name>
    <dbReference type="NCBI Taxonomy" id="664439"/>
    <lineage>
        <taxon>Eukaryota</taxon>
        <taxon>Fungi</taxon>
        <taxon>Dikarya</taxon>
        <taxon>Basidiomycota</taxon>
        <taxon>Agaricomycotina</taxon>
        <taxon>Agaricomycetes</taxon>
        <taxon>Agaricomycetidae</taxon>
        <taxon>Boletales</taxon>
        <taxon>Paxilineae</taxon>
        <taxon>Paxillaceae</taxon>
        <taxon>Paxillus</taxon>
    </lineage>
</organism>
<evidence type="ECO:0000313" key="2">
    <source>
        <dbReference type="Proteomes" id="UP000053647"/>
    </source>
</evidence>
<dbReference type="EMBL" id="KN819732">
    <property type="protein sequence ID" value="KIJ07979.1"/>
    <property type="molecule type" value="Genomic_DNA"/>
</dbReference>
<keyword evidence="2" id="KW-1185">Reference proteome</keyword>
<sequence length="355" mass="39880">MSLMAHGTIPCGSPKSRLMECNAHTSTLGGSMTSPLGSLLTDGVCTFNAATINHFMLCAYVILKSGDIVAIEKLLNLKGHNALYPCRSCNICGLHNVTGRGKFYYAALGTPNLEHQEHPSMDPRDLPLHTHEEFLTAIADLKSTATKGRNKQIAKLSGIRGQPAMDRVSSINYANSIPWEWMHLFLENVIPTLVNLWTGNFKGKDTGAENYEFTPHIWEKIGEETVDAVKDIPAAFVQVLGNIALDRSSFIAESWGFWFVYLAPILLRNKFQGPKYYDHMVSLVRLMKLMVKFQLQADEIDETEEGLIQWVEFYYYQYDEARLPACTLPIHGLLHVAANIRFCGPVWTSWTFAME</sequence>
<dbReference type="PANTHER" id="PTHR46579:SF1">
    <property type="entry name" value="F5_8 TYPE C DOMAIN-CONTAINING PROTEIN"/>
    <property type="match status" value="1"/>
</dbReference>
<name>A0A0C9SNI4_PAXIN</name>
<protein>
    <submittedName>
        <fullName evidence="1">Uncharacterized protein</fullName>
    </submittedName>
</protein>
<reference evidence="1 2" key="1">
    <citation type="submission" date="2014-06" db="EMBL/GenBank/DDBJ databases">
        <authorList>
            <consortium name="DOE Joint Genome Institute"/>
            <person name="Kuo A."/>
            <person name="Kohler A."/>
            <person name="Nagy L.G."/>
            <person name="Floudas D."/>
            <person name="Copeland A."/>
            <person name="Barry K.W."/>
            <person name="Cichocki N."/>
            <person name="Veneault-Fourrey C."/>
            <person name="LaButti K."/>
            <person name="Lindquist E.A."/>
            <person name="Lipzen A."/>
            <person name="Lundell T."/>
            <person name="Morin E."/>
            <person name="Murat C."/>
            <person name="Sun H."/>
            <person name="Tunlid A."/>
            <person name="Henrissat B."/>
            <person name="Grigoriev I.V."/>
            <person name="Hibbett D.S."/>
            <person name="Martin F."/>
            <person name="Nordberg H.P."/>
            <person name="Cantor M.N."/>
            <person name="Hua S.X."/>
        </authorList>
    </citation>
    <scope>NUCLEOTIDE SEQUENCE [LARGE SCALE GENOMIC DNA]</scope>
    <source>
        <strain evidence="1 2">ATCC 200175</strain>
    </source>
</reference>
<dbReference type="Proteomes" id="UP000053647">
    <property type="component" value="Unassembled WGS sequence"/>
</dbReference>
<dbReference type="PANTHER" id="PTHR46579">
    <property type="entry name" value="F5/8 TYPE C DOMAIN-CONTAINING PROTEIN-RELATED"/>
    <property type="match status" value="1"/>
</dbReference>
<dbReference type="HOGENOM" id="CLU_026593_0_0_1"/>